<dbReference type="Pfam" id="PF15996">
    <property type="entry name" value="PNISR"/>
    <property type="match status" value="1"/>
</dbReference>
<accession>A0A183I9V8</accession>
<dbReference type="InterPro" id="IPR031937">
    <property type="entry name" value="PNISR"/>
</dbReference>
<feature type="region of interest" description="Disordered" evidence="1">
    <location>
        <begin position="28"/>
        <end position="93"/>
    </location>
</feature>
<organism evidence="4">
    <name type="scientific">Soboliphyme baturini</name>
    <dbReference type="NCBI Taxonomy" id="241478"/>
    <lineage>
        <taxon>Eukaryota</taxon>
        <taxon>Metazoa</taxon>
        <taxon>Ecdysozoa</taxon>
        <taxon>Nematoda</taxon>
        <taxon>Enoplea</taxon>
        <taxon>Dorylaimia</taxon>
        <taxon>Dioctophymatida</taxon>
        <taxon>Dioctophymatoidea</taxon>
        <taxon>Soboliphymatidae</taxon>
        <taxon>Soboliphyme</taxon>
    </lineage>
</organism>
<evidence type="ECO:0000313" key="4">
    <source>
        <dbReference type="WBParaSite" id="SBAD_0000042101-mRNA-1"/>
    </source>
</evidence>
<protein>
    <submittedName>
        <fullName evidence="2 4">Uncharacterized protein</fullName>
    </submittedName>
</protein>
<keyword evidence="3" id="KW-1185">Reference proteome</keyword>
<reference evidence="2 3" key="2">
    <citation type="submission" date="2018-11" db="EMBL/GenBank/DDBJ databases">
        <authorList>
            <consortium name="Pathogen Informatics"/>
        </authorList>
    </citation>
    <scope>NUCLEOTIDE SEQUENCE [LARGE SCALE GENOMIC DNA]</scope>
</reference>
<dbReference type="AlphaFoldDB" id="A0A183I9V8"/>
<feature type="compositionally biased region" description="Acidic residues" evidence="1">
    <location>
        <begin position="33"/>
        <end position="45"/>
    </location>
</feature>
<evidence type="ECO:0000313" key="3">
    <source>
        <dbReference type="Proteomes" id="UP000270296"/>
    </source>
</evidence>
<sequence length="110" mass="11683">MRSCLTEILLKVTDGSIVTVAQETHRKALMKGDDDDTESEAEQSGDADHTVIAGESSTTSETELFKRPLAPSPSVIKKQSADAAATSGTSPFTPHILFSLAISCFLLICL</sequence>
<reference evidence="4" key="1">
    <citation type="submission" date="2016-06" db="UniProtKB">
        <authorList>
            <consortium name="WormBaseParasite"/>
        </authorList>
    </citation>
    <scope>IDENTIFICATION</scope>
</reference>
<dbReference type="EMBL" id="UZAM01000960">
    <property type="protein sequence ID" value="VDO83179.1"/>
    <property type="molecule type" value="Genomic_DNA"/>
</dbReference>
<name>A0A183I9V8_9BILA</name>
<evidence type="ECO:0000313" key="2">
    <source>
        <dbReference type="EMBL" id="VDO83179.1"/>
    </source>
</evidence>
<evidence type="ECO:0000256" key="1">
    <source>
        <dbReference type="SAM" id="MobiDB-lite"/>
    </source>
</evidence>
<gene>
    <name evidence="2" type="ORF">SBAD_LOCUS402</name>
</gene>
<proteinExistence type="predicted"/>
<dbReference type="Proteomes" id="UP000270296">
    <property type="component" value="Unassembled WGS sequence"/>
</dbReference>
<dbReference type="WBParaSite" id="SBAD_0000042101-mRNA-1">
    <property type="protein sequence ID" value="SBAD_0000042101-mRNA-1"/>
    <property type="gene ID" value="SBAD_0000042101"/>
</dbReference>